<dbReference type="EMBL" id="FNED01000016">
    <property type="protein sequence ID" value="SDJ36494.1"/>
    <property type="molecule type" value="Genomic_DNA"/>
</dbReference>
<dbReference type="AlphaFoldDB" id="A0A1G8T4Z9"/>
<name>A0A1G8T4Z9_ANEMI</name>
<evidence type="ECO:0000313" key="1">
    <source>
        <dbReference type="EMBL" id="SDJ36494.1"/>
    </source>
</evidence>
<gene>
    <name evidence="1" type="ORF">SAMN04487909_11686</name>
</gene>
<dbReference type="GO" id="GO:0003677">
    <property type="term" value="F:DNA binding"/>
    <property type="evidence" value="ECO:0007669"/>
    <property type="project" value="InterPro"/>
</dbReference>
<proteinExistence type="predicted"/>
<organism evidence="1 2">
    <name type="scientific">Aneurinibacillus migulanus</name>
    <name type="common">Bacillus migulanus</name>
    <dbReference type="NCBI Taxonomy" id="47500"/>
    <lineage>
        <taxon>Bacteria</taxon>
        <taxon>Bacillati</taxon>
        <taxon>Bacillota</taxon>
        <taxon>Bacilli</taxon>
        <taxon>Bacillales</taxon>
        <taxon>Paenibacillaceae</taxon>
        <taxon>Aneurinibacillus group</taxon>
        <taxon>Aneurinibacillus</taxon>
    </lineage>
</organism>
<dbReference type="Pfam" id="PF01527">
    <property type="entry name" value="HTH_Tnp_1"/>
    <property type="match status" value="1"/>
</dbReference>
<dbReference type="GO" id="GO:0006313">
    <property type="term" value="P:DNA transposition"/>
    <property type="evidence" value="ECO:0007669"/>
    <property type="project" value="InterPro"/>
</dbReference>
<dbReference type="Proteomes" id="UP000182836">
    <property type="component" value="Unassembled WGS sequence"/>
</dbReference>
<dbReference type="Gene3D" id="1.10.10.60">
    <property type="entry name" value="Homeodomain-like"/>
    <property type="match status" value="1"/>
</dbReference>
<accession>A0A1G8T4Z9</accession>
<reference evidence="1 2" key="1">
    <citation type="submission" date="2016-10" db="EMBL/GenBank/DDBJ databases">
        <authorList>
            <person name="de Groot N.N."/>
        </authorList>
    </citation>
    <scope>NUCLEOTIDE SEQUENCE [LARGE SCALE GENOMIC DNA]</scope>
    <source>
        <strain evidence="1 2">DSM 2895</strain>
    </source>
</reference>
<dbReference type="GO" id="GO:0004803">
    <property type="term" value="F:transposase activity"/>
    <property type="evidence" value="ECO:0007669"/>
    <property type="project" value="InterPro"/>
</dbReference>
<dbReference type="InterPro" id="IPR009057">
    <property type="entry name" value="Homeodomain-like_sf"/>
</dbReference>
<dbReference type="InterPro" id="IPR002514">
    <property type="entry name" value="Transposase_8"/>
</dbReference>
<evidence type="ECO:0000313" key="2">
    <source>
        <dbReference type="Proteomes" id="UP000182836"/>
    </source>
</evidence>
<protein>
    <submittedName>
        <fullName evidence="1">Transposase</fullName>
    </submittedName>
</protein>
<sequence length="48" mass="5746">MTRKKYSLNFKKQVIKEVQKTGSITAVARRYELSANMVGRWKKEREAW</sequence>
<dbReference type="SUPFAM" id="SSF46689">
    <property type="entry name" value="Homeodomain-like"/>
    <property type="match status" value="1"/>
</dbReference>
<dbReference type="RefSeq" id="WP_235356667.1">
    <property type="nucleotide sequence ID" value="NZ_BJOA01000409.1"/>
</dbReference>
<dbReference type="GeneID" id="42309781"/>